<evidence type="ECO:0000313" key="2">
    <source>
        <dbReference type="EMBL" id="OEU20898.1"/>
    </source>
</evidence>
<dbReference type="Proteomes" id="UP000095751">
    <property type="component" value="Unassembled WGS sequence"/>
</dbReference>
<gene>
    <name evidence="2" type="ORF">FRACYDRAFT_267806</name>
</gene>
<evidence type="ECO:0000256" key="1">
    <source>
        <dbReference type="SAM" id="MobiDB-lite"/>
    </source>
</evidence>
<dbReference type="AlphaFoldDB" id="A0A1E7FRY0"/>
<sequence length="211" mass="23127">MKHYSLLASFVTPSIRNHQSTSSVGTRIINSKIRSLTLLPDNNVNAIMEQPSGVYEAVIPQTETLIGMGVIAILSVVCYFVWEKQVVPVSRTKLAISKKKGDVKNYLDELKASELSSSSSSSLESSSGLMSETSQIIGSVDENSSLLTEGSVMGINSSTDTDKSDNEIQSKNQPDRGFERWLFNDWLVDNKSEKKGGRQKEPAIPILKNAK</sequence>
<feature type="region of interest" description="Disordered" evidence="1">
    <location>
        <begin position="192"/>
        <end position="211"/>
    </location>
</feature>
<feature type="compositionally biased region" description="Basic and acidic residues" evidence="1">
    <location>
        <begin position="160"/>
        <end position="176"/>
    </location>
</feature>
<feature type="compositionally biased region" description="Basic and acidic residues" evidence="1">
    <location>
        <begin position="192"/>
        <end position="201"/>
    </location>
</feature>
<name>A0A1E7FRY0_9STRA</name>
<protein>
    <submittedName>
        <fullName evidence="2">Uncharacterized protein</fullName>
    </submittedName>
</protein>
<dbReference type="EMBL" id="KV784354">
    <property type="protein sequence ID" value="OEU20898.1"/>
    <property type="molecule type" value="Genomic_DNA"/>
</dbReference>
<dbReference type="OrthoDB" id="43106at2759"/>
<feature type="region of interest" description="Disordered" evidence="1">
    <location>
        <begin position="152"/>
        <end position="176"/>
    </location>
</feature>
<reference evidence="2 3" key="1">
    <citation type="submission" date="2016-09" db="EMBL/GenBank/DDBJ databases">
        <title>Extensive genetic diversity and differential bi-allelic expression allows diatom success in the polar Southern Ocean.</title>
        <authorList>
            <consortium name="DOE Joint Genome Institute"/>
            <person name="Mock T."/>
            <person name="Otillar R.P."/>
            <person name="Strauss J."/>
            <person name="Dupont C."/>
            <person name="Frickenhaus S."/>
            <person name="Maumus F."/>
            <person name="Mcmullan M."/>
            <person name="Sanges R."/>
            <person name="Schmutz J."/>
            <person name="Toseland A."/>
            <person name="Valas R."/>
            <person name="Veluchamy A."/>
            <person name="Ward B.J."/>
            <person name="Allen A."/>
            <person name="Barry K."/>
            <person name="Falciatore A."/>
            <person name="Ferrante M."/>
            <person name="Fortunato A.E."/>
            <person name="Gloeckner G."/>
            <person name="Gruber A."/>
            <person name="Hipkin R."/>
            <person name="Janech M."/>
            <person name="Kroth P."/>
            <person name="Leese F."/>
            <person name="Lindquist E."/>
            <person name="Lyon B.R."/>
            <person name="Martin J."/>
            <person name="Mayer C."/>
            <person name="Parker M."/>
            <person name="Quesneville H."/>
            <person name="Raymond J."/>
            <person name="Uhlig C."/>
            <person name="Valentin K.U."/>
            <person name="Worden A.Z."/>
            <person name="Armbrust E.V."/>
            <person name="Bowler C."/>
            <person name="Green B."/>
            <person name="Moulton V."/>
            <person name="Van Oosterhout C."/>
            <person name="Grigoriev I."/>
        </authorList>
    </citation>
    <scope>NUCLEOTIDE SEQUENCE [LARGE SCALE GENOMIC DNA]</scope>
    <source>
        <strain evidence="2 3">CCMP1102</strain>
    </source>
</reference>
<dbReference type="KEGG" id="fcy:FRACYDRAFT_267806"/>
<keyword evidence="3" id="KW-1185">Reference proteome</keyword>
<dbReference type="InParanoid" id="A0A1E7FRY0"/>
<proteinExistence type="predicted"/>
<organism evidence="2 3">
    <name type="scientific">Fragilariopsis cylindrus CCMP1102</name>
    <dbReference type="NCBI Taxonomy" id="635003"/>
    <lineage>
        <taxon>Eukaryota</taxon>
        <taxon>Sar</taxon>
        <taxon>Stramenopiles</taxon>
        <taxon>Ochrophyta</taxon>
        <taxon>Bacillariophyta</taxon>
        <taxon>Bacillariophyceae</taxon>
        <taxon>Bacillariophycidae</taxon>
        <taxon>Bacillariales</taxon>
        <taxon>Bacillariaceae</taxon>
        <taxon>Fragilariopsis</taxon>
    </lineage>
</organism>
<evidence type="ECO:0000313" key="3">
    <source>
        <dbReference type="Proteomes" id="UP000095751"/>
    </source>
</evidence>
<accession>A0A1E7FRY0</accession>